<name>A0A1C7F7Q6_9VIBR</name>
<dbReference type="GO" id="GO:0016209">
    <property type="term" value="F:antioxidant activity"/>
    <property type="evidence" value="ECO:0007669"/>
    <property type="project" value="InterPro"/>
</dbReference>
<reference evidence="4 5" key="1">
    <citation type="submission" date="2016-07" db="EMBL/GenBank/DDBJ databases">
        <title>Genome sequencing of Vibrio scophthalmi strain VS-05, an isolated from Paralichthys olivaceus.</title>
        <authorList>
            <person name="Han H.-J."/>
        </authorList>
    </citation>
    <scope>NUCLEOTIDE SEQUENCE [LARGE SCALE GENOMIC DNA]</scope>
    <source>
        <strain evidence="4 5">VS-05</strain>
    </source>
</reference>
<keyword evidence="1" id="KW-0676">Redox-active center</keyword>
<dbReference type="InterPro" id="IPR036249">
    <property type="entry name" value="Thioredoxin-like_sf"/>
</dbReference>
<gene>
    <name evidence="4" type="ORF">VSVS05_00809</name>
</gene>
<accession>A0A1C7F7Q6</accession>
<proteinExistence type="predicted"/>
<dbReference type="PATRIC" id="fig|45658.7.peg.772"/>
<dbReference type="RefSeq" id="WP_083163342.1">
    <property type="nucleotide sequence ID" value="NZ_CP016414.1"/>
</dbReference>
<dbReference type="GeneID" id="96871193"/>
<dbReference type="EMBL" id="CP016414">
    <property type="protein sequence ID" value="ANU35941.1"/>
    <property type="molecule type" value="Genomic_DNA"/>
</dbReference>
<dbReference type="Proteomes" id="UP000092528">
    <property type="component" value="Chromosome 1"/>
</dbReference>
<dbReference type="InterPro" id="IPR013766">
    <property type="entry name" value="Thioredoxin_domain"/>
</dbReference>
<keyword evidence="2" id="KW-0812">Transmembrane</keyword>
<keyword evidence="5" id="KW-1185">Reference proteome</keyword>
<evidence type="ECO:0000313" key="4">
    <source>
        <dbReference type="EMBL" id="ANU35941.1"/>
    </source>
</evidence>
<dbReference type="PANTHER" id="PTHR42852">
    <property type="entry name" value="THIOL:DISULFIDE INTERCHANGE PROTEIN DSBE"/>
    <property type="match status" value="1"/>
</dbReference>
<keyword evidence="2" id="KW-1133">Transmembrane helix</keyword>
<protein>
    <submittedName>
        <fullName evidence="4">Thioredoxin</fullName>
    </submittedName>
</protein>
<organism evidence="4 5">
    <name type="scientific">Vibrio scophthalmi</name>
    <dbReference type="NCBI Taxonomy" id="45658"/>
    <lineage>
        <taxon>Bacteria</taxon>
        <taxon>Pseudomonadati</taxon>
        <taxon>Pseudomonadota</taxon>
        <taxon>Gammaproteobacteria</taxon>
        <taxon>Vibrionales</taxon>
        <taxon>Vibrionaceae</taxon>
        <taxon>Vibrio</taxon>
    </lineage>
</organism>
<keyword evidence="2" id="KW-0472">Membrane</keyword>
<evidence type="ECO:0000313" key="5">
    <source>
        <dbReference type="Proteomes" id="UP000092528"/>
    </source>
</evidence>
<dbReference type="PANTHER" id="PTHR42852:SF17">
    <property type="entry name" value="THIOREDOXIN-LIKE PROTEIN HI_1115"/>
    <property type="match status" value="1"/>
</dbReference>
<dbReference type="PROSITE" id="PS51352">
    <property type="entry name" value="THIOREDOXIN_2"/>
    <property type="match status" value="1"/>
</dbReference>
<dbReference type="InterPro" id="IPR017937">
    <property type="entry name" value="Thioredoxin_CS"/>
</dbReference>
<evidence type="ECO:0000256" key="1">
    <source>
        <dbReference type="ARBA" id="ARBA00023284"/>
    </source>
</evidence>
<feature type="transmembrane region" description="Helical" evidence="2">
    <location>
        <begin position="12"/>
        <end position="31"/>
    </location>
</feature>
<dbReference type="InterPro" id="IPR050553">
    <property type="entry name" value="Thioredoxin_ResA/DsbE_sf"/>
</dbReference>
<dbReference type="PROSITE" id="PS00194">
    <property type="entry name" value="THIOREDOXIN_1"/>
    <property type="match status" value="1"/>
</dbReference>
<feature type="domain" description="Thioredoxin" evidence="3">
    <location>
        <begin position="38"/>
        <end position="171"/>
    </location>
</feature>
<evidence type="ECO:0000256" key="2">
    <source>
        <dbReference type="SAM" id="Phobius"/>
    </source>
</evidence>
<dbReference type="PRINTS" id="PR00421">
    <property type="entry name" value="THIOREDOXIN"/>
</dbReference>
<dbReference type="STRING" id="45658.VSVS12_02171"/>
<dbReference type="InterPro" id="IPR000866">
    <property type="entry name" value="AhpC/TSA"/>
</dbReference>
<dbReference type="GO" id="GO:0015036">
    <property type="term" value="F:disulfide oxidoreductase activity"/>
    <property type="evidence" value="ECO:0007669"/>
    <property type="project" value="UniProtKB-ARBA"/>
</dbReference>
<dbReference type="SUPFAM" id="SSF52833">
    <property type="entry name" value="Thioredoxin-like"/>
    <property type="match status" value="1"/>
</dbReference>
<dbReference type="Gene3D" id="3.40.30.10">
    <property type="entry name" value="Glutaredoxin"/>
    <property type="match status" value="1"/>
</dbReference>
<dbReference type="CDD" id="cd03011">
    <property type="entry name" value="TlpA_like_ScsD_MtbDsbE"/>
    <property type="match status" value="1"/>
</dbReference>
<dbReference type="Pfam" id="PF00578">
    <property type="entry name" value="AhpC-TSA"/>
    <property type="match status" value="1"/>
</dbReference>
<dbReference type="AlphaFoldDB" id="A0A1C7F7Q6"/>
<sequence length="171" mass="19620">MSTQNKKPRWRYWLRELFFAVIIIAVASYAMDFYHSNAAPKGKAPEIQAFDIDGQLIDVNAMSQNDQPVIVYFWATWCGACKWVSPTVDWFTEDYSVVTIALSSGKDERVHSYLDAKQYHFSVINDQQGTISREWGIRVTPTIAIIKNGEIKYLTAGITTPWGLWLRMLFA</sequence>
<evidence type="ECO:0000259" key="3">
    <source>
        <dbReference type="PROSITE" id="PS51352"/>
    </source>
</evidence>